<dbReference type="EMBL" id="NHSJ01000084">
    <property type="protein sequence ID" value="PPQ30047.1"/>
    <property type="molecule type" value="Genomic_DNA"/>
</dbReference>
<evidence type="ECO:0000256" key="2">
    <source>
        <dbReference type="ARBA" id="ARBA00021549"/>
    </source>
</evidence>
<keyword evidence="13" id="KW-1185">Reference proteome</keyword>
<evidence type="ECO:0000256" key="7">
    <source>
        <dbReference type="ARBA" id="ARBA00022989"/>
    </source>
</evidence>
<comment type="subcellular location">
    <subcellularLocation>
        <location evidence="1">Cell inner membrane</location>
        <topology evidence="1">Single-pass membrane protein</topology>
    </subcellularLocation>
</comment>
<evidence type="ECO:0000256" key="8">
    <source>
        <dbReference type="ARBA" id="ARBA00023136"/>
    </source>
</evidence>
<keyword evidence="3" id="KW-1003">Cell membrane</keyword>
<dbReference type="OrthoDB" id="8481584at2"/>
<keyword evidence="8" id="KW-0472">Membrane</keyword>
<evidence type="ECO:0000259" key="11">
    <source>
        <dbReference type="Pfam" id="PF12019"/>
    </source>
</evidence>
<comment type="caution">
    <text evidence="12">The sequence shown here is derived from an EMBL/GenBank/DDBJ whole genome shotgun (WGS) entry which is preliminary data.</text>
</comment>
<evidence type="ECO:0000256" key="10">
    <source>
        <dbReference type="ARBA" id="ARBA00030775"/>
    </source>
</evidence>
<dbReference type="SUPFAM" id="SSF54523">
    <property type="entry name" value="Pili subunits"/>
    <property type="match status" value="1"/>
</dbReference>
<keyword evidence="7" id="KW-1133">Transmembrane helix</keyword>
<keyword evidence="6" id="KW-0812">Transmembrane</keyword>
<evidence type="ECO:0000256" key="1">
    <source>
        <dbReference type="ARBA" id="ARBA00004377"/>
    </source>
</evidence>
<organism evidence="12 13">
    <name type="scientific">Rhodoblastus sphagnicola</name>
    <dbReference type="NCBI Taxonomy" id="333368"/>
    <lineage>
        <taxon>Bacteria</taxon>
        <taxon>Pseudomonadati</taxon>
        <taxon>Pseudomonadota</taxon>
        <taxon>Alphaproteobacteria</taxon>
        <taxon>Hyphomicrobiales</taxon>
        <taxon>Rhodoblastaceae</taxon>
        <taxon>Rhodoblastus</taxon>
    </lineage>
</organism>
<dbReference type="InterPro" id="IPR022346">
    <property type="entry name" value="T2SS_GspH"/>
</dbReference>
<dbReference type="Pfam" id="PF12019">
    <property type="entry name" value="GspH"/>
    <property type="match status" value="1"/>
</dbReference>
<sequence length="137" mass="13828">MLEMLAALTIIALAGAFAAQVLRPKSPRLRLEVAARALCATLRAAQARALATQTPAFVSIDVNARSYASSVGGLGRLPADASVTLTLAKDEAGAGQGAIKFFPGGGASGGDIALTLEGRAAKISVNWLTGGATCVYQ</sequence>
<reference evidence="12 13" key="1">
    <citation type="journal article" date="2018" name="Arch. Microbiol.">
        <title>New insights into the metabolic potential of the phototrophic purple bacterium Rhodopila globiformis DSM 161(T) from its draft genome sequence and evidence for a vanadium-dependent nitrogenase.</title>
        <authorList>
            <person name="Imhoff J.F."/>
            <person name="Rahn T."/>
            <person name="Kunzel S."/>
            <person name="Neulinger S.C."/>
        </authorList>
    </citation>
    <scope>NUCLEOTIDE SEQUENCE [LARGE SCALE GENOMIC DNA]</scope>
    <source>
        <strain evidence="12 13">DSM 16996</strain>
    </source>
</reference>
<evidence type="ECO:0000256" key="3">
    <source>
        <dbReference type="ARBA" id="ARBA00022475"/>
    </source>
</evidence>
<evidence type="ECO:0000256" key="6">
    <source>
        <dbReference type="ARBA" id="ARBA00022692"/>
    </source>
</evidence>
<keyword evidence="4" id="KW-0488">Methylation</keyword>
<name>A0A2S6N631_9HYPH</name>
<feature type="domain" description="General secretion pathway GspH" evidence="11">
    <location>
        <begin position="34"/>
        <end position="128"/>
    </location>
</feature>
<evidence type="ECO:0000313" key="13">
    <source>
        <dbReference type="Proteomes" id="UP000239089"/>
    </source>
</evidence>
<dbReference type="InterPro" id="IPR045584">
    <property type="entry name" value="Pilin-like"/>
</dbReference>
<proteinExistence type="inferred from homology"/>
<dbReference type="Proteomes" id="UP000239089">
    <property type="component" value="Unassembled WGS sequence"/>
</dbReference>
<evidence type="ECO:0000313" key="12">
    <source>
        <dbReference type="EMBL" id="PPQ30047.1"/>
    </source>
</evidence>
<protein>
    <recommendedName>
        <fullName evidence="2">Type II secretion system protein H</fullName>
    </recommendedName>
    <alternativeName>
        <fullName evidence="10">General secretion pathway protein H</fullName>
    </alternativeName>
</protein>
<comment type="similarity">
    <text evidence="9">Belongs to the GSP H family.</text>
</comment>
<accession>A0A2S6N631</accession>
<dbReference type="AlphaFoldDB" id="A0A2S6N631"/>
<evidence type="ECO:0000256" key="4">
    <source>
        <dbReference type="ARBA" id="ARBA00022481"/>
    </source>
</evidence>
<evidence type="ECO:0000256" key="9">
    <source>
        <dbReference type="ARBA" id="ARBA00025772"/>
    </source>
</evidence>
<evidence type="ECO:0000256" key="5">
    <source>
        <dbReference type="ARBA" id="ARBA00022519"/>
    </source>
</evidence>
<gene>
    <name evidence="12" type="ORF">CCR94_13575</name>
</gene>
<keyword evidence="5" id="KW-0997">Cell inner membrane</keyword>